<sequence>MSFRLVQHLRRSLPGPSVWRTYSTSNVTSSRARTLLSIPLLAGFSLTAYSIGSIYPPPTVEVLFPRPAPAPPSDPDSLESQKYTQALELELHKLPGLTAHRALPDSSDWYEVRPYQNFPEERRVNNLSAGALRGPGKLAVLPLVRCKKDDSESIVFIHLGRGLCGHDGIIHGGLLATLLDETLARTAISNLPDKIGVTANLSLNYRAPTKADQWIVIRTRLEATKGRKAEVTGTVQDLNGATLVEARQVAFLPILYSDTLSEVHRATFVQPKYAKLLMMNNRLLSSAMGERPEDPPVHLADGQIPPASSSKQ</sequence>
<feature type="domain" description="Thioesterase" evidence="2">
    <location>
        <begin position="168"/>
        <end position="241"/>
    </location>
</feature>
<dbReference type="EMBL" id="ML178814">
    <property type="protein sequence ID" value="TFL07299.1"/>
    <property type="molecule type" value="Genomic_DNA"/>
</dbReference>
<dbReference type="InterPro" id="IPR052061">
    <property type="entry name" value="PTE-AB_protein"/>
</dbReference>
<dbReference type="AlphaFoldDB" id="A0A5C3R3I9"/>
<dbReference type="Gene3D" id="3.10.129.10">
    <property type="entry name" value="Hotdog Thioesterase"/>
    <property type="match status" value="1"/>
</dbReference>
<evidence type="ECO:0000313" key="3">
    <source>
        <dbReference type="EMBL" id="TFL07299.1"/>
    </source>
</evidence>
<accession>A0A5C3R3I9</accession>
<protein>
    <submittedName>
        <fullName evidence="3">Mitochondrial protein</fullName>
    </submittedName>
</protein>
<dbReference type="InterPro" id="IPR006683">
    <property type="entry name" value="Thioestr_dom"/>
</dbReference>
<keyword evidence="4" id="KW-1185">Reference proteome</keyword>
<evidence type="ECO:0000313" key="4">
    <source>
        <dbReference type="Proteomes" id="UP000305067"/>
    </source>
</evidence>
<organism evidence="3 4">
    <name type="scientific">Pterulicium gracile</name>
    <dbReference type="NCBI Taxonomy" id="1884261"/>
    <lineage>
        <taxon>Eukaryota</taxon>
        <taxon>Fungi</taxon>
        <taxon>Dikarya</taxon>
        <taxon>Basidiomycota</taxon>
        <taxon>Agaricomycotina</taxon>
        <taxon>Agaricomycetes</taxon>
        <taxon>Agaricomycetidae</taxon>
        <taxon>Agaricales</taxon>
        <taxon>Pleurotineae</taxon>
        <taxon>Pterulaceae</taxon>
        <taxon>Pterulicium</taxon>
    </lineage>
</organism>
<dbReference type="PANTHER" id="PTHR47260:SF1">
    <property type="entry name" value="UPF0644 PROTEIN PB2B4.06"/>
    <property type="match status" value="1"/>
</dbReference>
<dbReference type="Proteomes" id="UP000305067">
    <property type="component" value="Unassembled WGS sequence"/>
</dbReference>
<gene>
    <name evidence="3" type="ORF">BDV98DRAFT_520004</name>
</gene>
<dbReference type="Pfam" id="PF03061">
    <property type="entry name" value="4HBT"/>
    <property type="match status" value="1"/>
</dbReference>
<reference evidence="3 4" key="1">
    <citation type="journal article" date="2019" name="Nat. Ecol. Evol.">
        <title>Megaphylogeny resolves global patterns of mushroom evolution.</title>
        <authorList>
            <person name="Varga T."/>
            <person name="Krizsan K."/>
            <person name="Foldi C."/>
            <person name="Dima B."/>
            <person name="Sanchez-Garcia M."/>
            <person name="Sanchez-Ramirez S."/>
            <person name="Szollosi G.J."/>
            <person name="Szarkandi J.G."/>
            <person name="Papp V."/>
            <person name="Albert L."/>
            <person name="Andreopoulos W."/>
            <person name="Angelini C."/>
            <person name="Antonin V."/>
            <person name="Barry K.W."/>
            <person name="Bougher N.L."/>
            <person name="Buchanan P."/>
            <person name="Buyck B."/>
            <person name="Bense V."/>
            <person name="Catcheside P."/>
            <person name="Chovatia M."/>
            <person name="Cooper J."/>
            <person name="Damon W."/>
            <person name="Desjardin D."/>
            <person name="Finy P."/>
            <person name="Geml J."/>
            <person name="Haridas S."/>
            <person name="Hughes K."/>
            <person name="Justo A."/>
            <person name="Karasinski D."/>
            <person name="Kautmanova I."/>
            <person name="Kiss B."/>
            <person name="Kocsube S."/>
            <person name="Kotiranta H."/>
            <person name="LaButti K.M."/>
            <person name="Lechner B.E."/>
            <person name="Liimatainen K."/>
            <person name="Lipzen A."/>
            <person name="Lukacs Z."/>
            <person name="Mihaltcheva S."/>
            <person name="Morgado L.N."/>
            <person name="Niskanen T."/>
            <person name="Noordeloos M.E."/>
            <person name="Ohm R.A."/>
            <person name="Ortiz-Santana B."/>
            <person name="Ovrebo C."/>
            <person name="Racz N."/>
            <person name="Riley R."/>
            <person name="Savchenko A."/>
            <person name="Shiryaev A."/>
            <person name="Soop K."/>
            <person name="Spirin V."/>
            <person name="Szebenyi C."/>
            <person name="Tomsovsky M."/>
            <person name="Tulloss R.E."/>
            <person name="Uehling J."/>
            <person name="Grigoriev I.V."/>
            <person name="Vagvolgyi C."/>
            <person name="Papp T."/>
            <person name="Martin F.M."/>
            <person name="Miettinen O."/>
            <person name="Hibbett D.S."/>
            <person name="Nagy L.G."/>
        </authorList>
    </citation>
    <scope>NUCLEOTIDE SEQUENCE [LARGE SCALE GENOMIC DNA]</scope>
    <source>
        <strain evidence="3 4">CBS 309.79</strain>
    </source>
</reference>
<evidence type="ECO:0000256" key="1">
    <source>
        <dbReference type="SAM" id="MobiDB-lite"/>
    </source>
</evidence>
<evidence type="ECO:0000259" key="2">
    <source>
        <dbReference type="Pfam" id="PF03061"/>
    </source>
</evidence>
<dbReference type="CDD" id="cd03443">
    <property type="entry name" value="PaaI_thioesterase"/>
    <property type="match status" value="1"/>
</dbReference>
<dbReference type="PANTHER" id="PTHR47260">
    <property type="entry name" value="UPF0644 PROTEIN PB2B4.06"/>
    <property type="match status" value="1"/>
</dbReference>
<proteinExistence type="predicted"/>
<dbReference type="InterPro" id="IPR029069">
    <property type="entry name" value="HotDog_dom_sf"/>
</dbReference>
<dbReference type="STRING" id="1884261.A0A5C3R3I9"/>
<dbReference type="OrthoDB" id="506431at2759"/>
<name>A0A5C3R3I9_9AGAR</name>
<feature type="region of interest" description="Disordered" evidence="1">
    <location>
        <begin position="287"/>
        <end position="312"/>
    </location>
</feature>
<dbReference type="SUPFAM" id="SSF54637">
    <property type="entry name" value="Thioesterase/thiol ester dehydrase-isomerase"/>
    <property type="match status" value="1"/>
</dbReference>